<accession>A0A9X6NJC7</accession>
<protein>
    <submittedName>
        <fullName evidence="3">Uncharacterized protein</fullName>
    </submittedName>
</protein>
<feature type="compositionally biased region" description="Low complexity" evidence="1">
    <location>
        <begin position="126"/>
        <end position="143"/>
    </location>
</feature>
<feature type="compositionally biased region" description="Low complexity" evidence="1">
    <location>
        <begin position="51"/>
        <end position="63"/>
    </location>
</feature>
<comment type="caution">
    <text evidence="3">The sequence shown here is derived from an EMBL/GenBank/DDBJ whole genome shotgun (WGS) entry which is preliminary data.</text>
</comment>
<feature type="chain" id="PRO_5040999544" evidence="2">
    <location>
        <begin position="19"/>
        <end position="143"/>
    </location>
</feature>
<feature type="signal peptide" evidence="2">
    <location>
        <begin position="1"/>
        <end position="18"/>
    </location>
</feature>
<evidence type="ECO:0000256" key="2">
    <source>
        <dbReference type="SAM" id="SignalP"/>
    </source>
</evidence>
<keyword evidence="2" id="KW-0732">Signal</keyword>
<proteinExistence type="predicted"/>
<reference evidence="4" key="1">
    <citation type="submission" date="2017-01" db="EMBL/GenBank/DDBJ databases">
        <title>Comparative genomics of anhydrobiosis in the tardigrade Hypsibius dujardini.</title>
        <authorList>
            <person name="Yoshida Y."/>
            <person name="Koutsovoulos G."/>
            <person name="Laetsch D."/>
            <person name="Stevens L."/>
            <person name="Kumar S."/>
            <person name="Horikawa D."/>
            <person name="Ishino K."/>
            <person name="Komine S."/>
            <person name="Tomita M."/>
            <person name="Blaxter M."/>
            <person name="Arakawa K."/>
        </authorList>
    </citation>
    <scope>NUCLEOTIDE SEQUENCE [LARGE SCALE GENOMIC DNA]</scope>
    <source>
        <strain evidence="4">Z151</strain>
    </source>
</reference>
<name>A0A9X6NJC7_HYPEX</name>
<evidence type="ECO:0000313" key="4">
    <source>
        <dbReference type="Proteomes" id="UP000192578"/>
    </source>
</evidence>
<dbReference type="AlphaFoldDB" id="A0A9X6NJC7"/>
<dbReference type="Proteomes" id="UP000192578">
    <property type="component" value="Unassembled WGS sequence"/>
</dbReference>
<dbReference type="EMBL" id="MTYJ01000388">
    <property type="protein sequence ID" value="OWA54284.1"/>
    <property type="molecule type" value="Genomic_DNA"/>
</dbReference>
<evidence type="ECO:0000256" key="1">
    <source>
        <dbReference type="SAM" id="MobiDB-lite"/>
    </source>
</evidence>
<gene>
    <name evidence="3" type="ORF">BV898_18692</name>
</gene>
<sequence>MYSPIVAVFLLSAGLAYAGPYDAPVPAPYSRYGAAPDTWSLYGSPPANQYYSYQTPPSYQSPPNYQPPTPAPTNEGSNGGYQSRPSYPSWQRTADVTSYQAPSGYQSQSRYQAPPGYQSPQNYRVPSGYQSQSSYQSPPSYQS</sequence>
<organism evidence="3 4">
    <name type="scientific">Hypsibius exemplaris</name>
    <name type="common">Freshwater tardigrade</name>
    <dbReference type="NCBI Taxonomy" id="2072580"/>
    <lineage>
        <taxon>Eukaryota</taxon>
        <taxon>Metazoa</taxon>
        <taxon>Ecdysozoa</taxon>
        <taxon>Tardigrada</taxon>
        <taxon>Eutardigrada</taxon>
        <taxon>Parachela</taxon>
        <taxon>Hypsibioidea</taxon>
        <taxon>Hypsibiidae</taxon>
        <taxon>Hypsibius</taxon>
    </lineage>
</organism>
<feature type="region of interest" description="Disordered" evidence="1">
    <location>
        <begin position="51"/>
        <end position="143"/>
    </location>
</feature>
<feature type="compositionally biased region" description="Polar residues" evidence="1">
    <location>
        <begin position="80"/>
        <end position="111"/>
    </location>
</feature>
<keyword evidence="4" id="KW-1185">Reference proteome</keyword>
<evidence type="ECO:0000313" key="3">
    <source>
        <dbReference type="EMBL" id="OWA54284.1"/>
    </source>
</evidence>